<evidence type="ECO:0000313" key="5">
    <source>
        <dbReference type="EMBL" id="PEN11216.1"/>
    </source>
</evidence>
<proteinExistence type="predicted"/>
<feature type="domain" description="Glycosyl transferase family 1" evidence="3">
    <location>
        <begin position="215"/>
        <end position="408"/>
    </location>
</feature>
<gene>
    <name evidence="5" type="ORF">CRI94_16675</name>
</gene>
<accession>A0A2A8CTV9</accession>
<comment type="caution">
    <text evidence="5">The sequence shown here is derived from an EMBL/GenBank/DDBJ whole genome shotgun (WGS) entry which is preliminary data.</text>
</comment>
<reference evidence="5 6" key="1">
    <citation type="submission" date="2017-10" db="EMBL/GenBank/DDBJ databases">
        <title>Draft genome of Longibacter Salinarum.</title>
        <authorList>
            <person name="Goh K.M."/>
            <person name="Shamsir M.S."/>
            <person name="Lim S.W."/>
        </authorList>
    </citation>
    <scope>NUCLEOTIDE SEQUENCE [LARGE SCALE GENOMIC DNA]</scope>
    <source>
        <strain evidence="5 6">KCTC 52045</strain>
    </source>
</reference>
<evidence type="ECO:0008006" key="7">
    <source>
        <dbReference type="Google" id="ProtNLM"/>
    </source>
</evidence>
<dbReference type="InterPro" id="IPR028098">
    <property type="entry name" value="Glyco_trans_4-like_N"/>
</dbReference>
<keyword evidence="6" id="KW-1185">Reference proteome</keyword>
<dbReference type="AlphaFoldDB" id="A0A2A8CTV9"/>
<keyword evidence="2" id="KW-0808">Transferase</keyword>
<keyword evidence="1" id="KW-0328">Glycosyltransferase</keyword>
<evidence type="ECO:0000259" key="3">
    <source>
        <dbReference type="Pfam" id="PF00534"/>
    </source>
</evidence>
<evidence type="ECO:0000256" key="1">
    <source>
        <dbReference type="ARBA" id="ARBA00022676"/>
    </source>
</evidence>
<dbReference type="Gene3D" id="3.40.50.2000">
    <property type="entry name" value="Glycogen Phosphorylase B"/>
    <property type="match status" value="2"/>
</dbReference>
<dbReference type="GO" id="GO:0016757">
    <property type="term" value="F:glycosyltransferase activity"/>
    <property type="evidence" value="ECO:0007669"/>
    <property type="project" value="UniProtKB-KW"/>
</dbReference>
<dbReference type="PANTHER" id="PTHR12526:SF510">
    <property type="entry name" value="D-INOSITOL 3-PHOSPHATE GLYCOSYLTRANSFERASE"/>
    <property type="match status" value="1"/>
</dbReference>
<dbReference type="RefSeq" id="WP_098078843.1">
    <property type="nucleotide sequence ID" value="NZ_PDEQ01000011.1"/>
</dbReference>
<dbReference type="Proteomes" id="UP000220102">
    <property type="component" value="Unassembled WGS sequence"/>
</dbReference>
<protein>
    <recommendedName>
        <fullName evidence="7">Glycosyl transferase family 1</fullName>
    </recommendedName>
</protein>
<dbReference type="EMBL" id="PDEQ01000011">
    <property type="protein sequence ID" value="PEN11216.1"/>
    <property type="molecule type" value="Genomic_DNA"/>
</dbReference>
<sequence length="456" mass="51992">MNIAFVAQPWHELHPLRRRGSLGIWTSEVVERLTPANRVVVYSPGKSDHRLRSVDHDGAEYVYIPKTWMRATETVDRVLRRVRHPLGGDSTRLPSFARMTSYLGYILWIAWDLRRRNCDIVHVHNFSQFIPIIRMLNPDVRTVLHMHCDWLNQVDHATIAGRLKRTDLVIGCSDHVSSGVRDAHPEYDRRITTVYNGVDTQAFTCAPSTRHSDSKDPSREDVFRLLFVSRVSPEKGVHVLLRAMIRLQDVVPNIKLTIVGGHYPVPYEYLVGVSDDPIVRSLHRFYASERRRRCMYREHLERVVRLKLPDTVDFVGRIPHEEITSYYQKSDVLVAPSLSEAFGMPVVEAMAAGLPVVAARTGGLTEIIINNQTGRIVAPDNSRQLADAILELYQSPSLRCAMGEAGRLRVRECFDWDRVVQRLLEAYEVAFSGASDAQIPSFMNDETRVQVSSFDS</sequence>
<dbReference type="Pfam" id="PF13439">
    <property type="entry name" value="Glyco_transf_4"/>
    <property type="match status" value="1"/>
</dbReference>
<evidence type="ECO:0000313" key="6">
    <source>
        <dbReference type="Proteomes" id="UP000220102"/>
    </source>
</evidence>
<dbReference type="CDD" id="cd03801">
    <property type="entry name" value="GT4_PimA-like"/>
    <property type="match status" value="1"/>
</dbReference>
<dbReference type="InterPro" id="IPR001296">
    <property type="entry name" value="Glyco_trans_1"/>
</dbReference>
<dbReference type="Pfam" id="PF00534">
    <property type="entry name" value="Glycos_transf_1"/>
    <property type="match status" value="1"/>
</dbReference>
<dbReference type="PANTHER" id="PTHR12526">
    <property type="entry name" value="GLYCOSYLTRANSFERASE"/>
    <property type="match status" value="1"/>
</dbReference>
<organism evidence="5 6">
    <name type="scientific">Longibacter salinarum</name>
    <dbReference type="NCBI Taxonomy" id="1850348"/>
    <lineage>
        <taxon>Bacteria</taxon>
        <taxon>Pseudomonadati</taxon>
        <taxon>Rhodothermota</taxon>
        <taxon>Rhodothermia</taxon>
        <taxon>Rhodothermales</taxon>
        <taxon>Salisaetaceae</taxon>
        <taxon>Longibacter</taxon>
    </lineage>
</organism>
<evidence type="ECO:0000259" key="4">
    <source>
        <dbReference type="Pfam" id="PF13439"/>
    </source>
</evidence>
<dbReference type="OrthoDB" id="9801609at2"/>
<name>A0A2A8CTV9_9BACT</name>
<evidence type="ECO:0000256" key="2">
    <source>
        <dbReference type="ARBA" id="ARBA00022679"/>
    </source>
</evidence>
<dbReference type="SUPFAM" id="SSF53756">
    <property type="entry name" value="UDP-Glycosyltransferase/glycogen phosphorylase"/>
    <property type="match status" value="1"/>
</dbReference>
<feature type="domain" description="Glycosyltransferase subfamily 4-like N-terminal" evidence="4">
    <location>
        <begin position="75"/>
        <end position="201"/>
    </location>
</feature>